<dbReference type="PANTHER" id="PTHR34301">
    <property type="entry name" value="DNA-BINDING PROTEIN-RELATED"/>
    <property type="match status" value="1"/>
</dbReference>
<dbReference type="InterPro" id="IPR003593">
    <property type="entry name" value="AAA+_ATPase"/>
</dbReference>
<dbReference type="AlphaFoldDB" id="A0A1H7L8A5"/>
<dbReference type="Pfam" id="PF13191">
    <property type="entry name" value="AAA_16"/>
    <property type="match status" value="1"/>
</dbReference>
<evidence type="ECO:0000313" key="3">
    <source>
        <dbReference type="EMBL" id="SEK95283.1"/>
    </source>
</evidence>
<keyword evidence="4" id="KW-1185">Reference proteome</keyword>
<accession>A0A1H7L8A5</accession>
<proteinExistence type="predicted"/>
<protein>
    <submittedName>
        <fullName evidence="3">AAA ATPase domain-containing protein</fullName>
    </submittedName>
</protein>
<dbReference type="RefSeq" id="WP_090547948.1">
    <property type="nucleotide sequence ID" value="NZ_FNSR01000002.1"/>
</dbReference>
<dbReference type="PANTHER" id="PTHR34301:SF8">
    <property type="entry name" value="ATPASE DOMAIN-CONTAINING PROTEIN"/>
    <property type="match status" value="1"/>
</dbReference>
<reference evidence="4" key="1">
    <citation type="submission" date="2016-10" db="EMBL/GenBank/DDBJ databases">
        <authorList>
            <person name="Varghese N."/>
            <person name="Submissions S."/>
        </authorList>
    </citation>
    <scope>NUCLEOTIDE SEQUENCE [LARGE SCALE GENOMIC DNA]</scope>
    <source>
        <strain evidence="4">LMG 26416</strain>
    </source>
</reference>
<gene>
    <name evidence="3" type="ORF">SAMN05192542_104236</name>
</gene>
<feature type="compositionally biased region" description="Basic and acidic residues" evidence="1">
    <location>
        <begin position="446"/>
        <end position="460"/>
    </location>
</feature>
<dbReference type="OrthoDB" id="1489171at2"/>
<dbReference type="STRING" id="416943.SAMN05445871_3939"/>
<dbReference type="SMART" id="SM00382">
    <property type="entry name" value="AAA"/>
    <property type="match status" value="1"/>
</dbReference>
<feature type="domain" description="AAA+ ATPase" evidence="2">
    <location>
        <begin position="48"/>
        <end position="227"/>
    </location>
</feature>
<organism evidence="3 4">
    <name type="scientific">Paraburkholderia caballeronis</name>
    <dbReference type="NCBI Taxonomy" id="416943"/>
    <lineage>
        <taxon>Bacteria</taxon>
        <taxon>Pseudomonadati</taxon>
        <taxon>Pseudomonadota</taxon>
        <taxon>Betaproteobacteria</taxon>
        <taxon>Burkholderiales</taxon>
        <taxon>Burkholderiaceae</taxon>
        <taxon>Paraburkholderia</taxon>
    </lineage>
</organism>
<dbReference type="EMBL" id="FOAJ01000004">
    <property type="protein sequence ID" value="SEK95283.1"/>
    <property type="molecule type" value="Genomic_DNA"/>
</dbReference>
<evidence type="ECO:0000313" key="4">
    <source>
        <dbReference type="Proteomes" id="UP000199120"/>
    </source>
</evidence>
<evidence type="ECO:0000259" key="2">
    <source>
        <dbReference type="SMART" id="SM00382"/>
    </source>
</evidence>
<dbReference type="SUPFAM" id="SSF52540">
    <property type="entry name" value="P-loop containing nucleoside triphosphate hydrolases"/>
    <property type="match status" value="1"/>
</dbReference>
<sequence length="460" mass="52038">MAIAGFDKHQFGTRLNEVLFASQPIQSVEHLFGRQQELDRIEKALFASGRHIFIYGDRGVGKSSLAATAANQYQSADSEYIDIGCSPDATLKSIVANIAYRAIHASRLRKTKHNASMGIELRFLKAAVVSETTQANLHEEIVSLADAVDVLREAASLHSERPIAVLDEFDRISDVNERAAFADLIKQMGDKKVPLKLIFTGVGKSLDELLGAHQSAIRQLEGIELPKLSWDARWDIVLAAAGAFGISVDKEIYIRIAAVCDGYPYYAHFITEKMLWSAFDDSDLVSEIKWEHYHTGLRDAIESISAELKRPYQEAVNKRSGEYEEVLWATADSEYLERFMKQMYSSYEYIMKQRRSSLTLNYDKFCARIRKLRDTSYGAILINDPSNPGLYAYREKMLRGYVRMQAEAHGIELAGEKIDQTVRQTMRVPSSASRGYYTSKPPPGIHWERERRNGNDQEDT</sequence>
<feature type="region of interest" description="Disordered" evidence="1">
    <location>
        <begin position="429"/>
        <end position="460"/>
    </location>
</feature>
<dbReference type="Proteomes" id="UP000199120">
    <property type="component" value="Unassembled WGS sequence"/>
</dbReference>
<dbReference type="InterPro" id="IPR027417">
    <property type="entry name" value="P-loop_NTPase"/>
</dbReference>
<dbReference type="Gene3D" id="3.40.50.300">
    <property type="entry name" value="P-loop containing nucleotide triphosphate hydrolases"/>
    <property type="match status" value="1"/>
</dbReference>
<name>A0A1H7L8A5_9BURK</name>
<dbReference type="InterPro" id="IPR041664">
    <property type="entry name" value="AAA_16"/>
</dbReference>
<evidence type="ECO:0000256" key="1">
    <source>
        <dbReference type="SAM" id="MobiDB-lite"/>
    </source>
</evidence>